<gene>
    <name evidence="1" type="ORF">J4P90_15440</name>
</gene>
<protein>
    <submittedName>
        <fullName evidence="1">Uncharacterized protein</fullName>
    </submittedName>
</protein>
<reference evidence="1 2" key="1">
    <citation type="submission" date="2021-03" db="EMBL/GenBank/DDBJ databases">
        <title>Identification of novel Bacillus strains.</title>
        <authorList>
            <person name="Xiao Z."/>
            <person name="Li Y."/>
            <person name="Shen J."/>
        </authorList>
    </citation>
    <scope>NUCLEOTIDE SEQUENCE [LARGE SCALE GENOMIC DNA]</scope>
    <source>
        <strain evidence="1 2">SY8</strain>
    </source>
</reference>
<sequence>MKDNKQFVLMNLISYASQRENLNDAQKSALLIMSTFLEFNKGGVMFDTKGGYMTVNTLQKLMGYSNRKQAVRIISHCEDLGLVSTEKKGQDIEVVLTEAIFRCGYSNGEDYASYIKIYKKSLRELLKKMKPKDIGFLVDLLPHFHKDSHILCENPTWEGIDGMQAWSCKTIADKLNIPERQVKTKMKALRSVGFLFTLLGNGEAHWISPEYASRKEEHLSVAEIEKVATLYSSNLKVNNYMF</sequence>
<proteinExistence type="predicted"/>
<dbReference type="RefSeq" id="WP_208018211.1">
    <property type="nucleotide sequence ID" value="NZ_JAGDQJ010000017.1"/>
</dbReference>
<keyword evidence="2" id="KW-1185">Reference proteome</keyword>
<evidence type="ECO:0000313" key="2">
    <source>
        <dbReference type="Proteomes" id="UP000677611"/>
    </source>
</evidence>
<comment type="caution">
    <text evidence="1">The sequence shown here is derived from an EMBL/GenBank/DDBJ whole genome shotgun (WGS) entry which is preliminary data.</text>
</comment>
<accession>A0ABS3P0A5</accession>
<organism evidence="1 2">
    <name type="scientific">Bacillus arachidis</name>
    <dbReference type="NCBI Taxonomy" id="2819290"/>
    <lineage>
        <taxon>Bacteria</taxon>
        <taxon>Bacillati</taxon>
        <taxon>Bacillota</taxon>
        <taxon>Bacilli</taxon>
        <taxon>Bacillales</taxon>
        <taxon>Bacillaceae</taxon>
        <taxon>Bacillus</taxon>
    </lineage>
</organism>
<name>A0ABS3P0A5_9BACI</name>
<dbReference type="Proteomes" id="UP000677611">
    <property type="component" value="Unassembled WGS sequence"/>
</dbReference>
<dbReference type="EMBL" id="JAGDQJ010000017">
    <property type="protein sequence ID" value="MBO1626616.1"/>
    <property type="molecule type" value="Genomic_DNA"/>
</dbReference>
<evidence type="ECO:0000313" key="1">
    <source>
        <dbReference type="EMBL" id="MBO1626616.1"/>
    </source>
</evidence>